<dbReference type="Gene3D" id="3.20.20.140">
    <property type="entry name" value="Metal-dependent hydrolases"/>
    <property type="match status" value="1"/>
</dbReference>
<dbReference type="InterPro" id="IPR016195">
    <property type="entry name" value="Pol/histidinol_Pase-like"/>
</dbReference>
<dbReference type="InterPro" id="IPR003141">
    <property type="entry name" value="Pol/His_phosphatase_N"/>
</dbReference>
<evidence type="ECO:0000313" key="3">
    <source>
        <dbReference type="Proteomes" id="UP001478817"/>
    </source>
</evidence>
<dbReference type="EMBL" id="JBBNGS010000021">
    <property type="protein sequence ID" value="MEQ2638461.1"/>
    <property type="molecule type" value="Genomic_DNA"/>
</dbReference>
<dbReference type="InterPro" id="IPR050243">
    <property type="entry name" value="PHP_phosphatase"/>
</dbReference>
<dbReference type="SMART" id="SM00481">
    <property type="entry name" value="POLIIIAc"/>
    <property type="match status" value="1"/>
</dbReference>
<dbReference type="PANTHER" id="PTHR36928">
    <property type="entry name" value="PHOSPHATASE YCDX-RELATED"/>
    <property type="match status" value="1"/>
</dbReference>
<accession>A0ABV1IK86</accession>
<dbReference type="InterPro" id="IPR004013">
    <property type="entry name" value="PHP_dom"/>
</dbReference>
<name>A0ABV1IK86_9ACTN</name>
<evidence type="ECO:0000259" key="1">
    <source>
        <dbReference type="SMART" id="SM00481"/>
    </source>
</evidence>
<dbReference type="SUPFAM" id="SSF89550">
    <property type="entry name" value="PHP domain-like"/>
    <property type="match status" value="1"/>
</dbReference>
<protein>
    <submittedName>
        <fullName evidence="2">PHP domain-containing protein</fullName>
    </submittedName>
</protein>
<dbReference type="PANTHER" id="PTHR36928:SF1">
    <property type="entry name" value="PHOSPHATASE YCDX-RELATED"/>
    <property type="match status" value="1"/>
</dbReference>
<reference evidence="2 3" key="1">
    <citation type="submission" date="2024-04" db="EMBL/GenBank/DDBJ databases">
        <title>Human intestinal bacterial collection.</title>
        <authorList>
            <person name="Pauvert C."/>
            <person name="Hitch T.C.A."/>
            <person name="Clavel T."/>
        </authorList>
    </citation>
    <scope>NUCLEOTIDE SEQUENCE [LARGE SCALE GENOMIC DNA]</scope>
    <source>
        <strain evidence="2 3">CLA-AA-H197</strain>
    </source>
</reference>
<comment type="caution">
    <text evidence="2">The sequence shown here is derived from an EMBL/GenBank/DDBJ whole genome shotgun (WGS) entry which is preliminary data.</text>
</comment>
<evidence type="ECO:0000313" key="2">
    <source>
        <dbReference type="EMBL" id="MEQ2638461.1"/>
    </source>
</evidence>
<dbReference type="Pfam" id="PF02811">
    <property type="entry name" value="PHP"/>
    <property type="match status" value="1"/>
</dbReference>
<dbReference type="RefSeq" id="WP_349183155.1">
    <property type="nucleotide sequence ID" value="NZ_JBBNGS010000021.1"/>
</dbReference>
<dbReference type="Proteomes" id="UP001478817">
    <property type="component" value="Unassembled WGS sequence"/>
</dbReference>
<gene>
    <name evidence="2" type="ORF">AAAT05_08945</name>
</gene>
<sequence>MIRIGCDVHTHTLASRHAYSTIEENVRAAADQNFELLGSTDHFSDMLYPEQDIRNFQFFFNVKAWPRQWHGVTVLHGCEADIVDVQGNLFGHNITVDREINGQPLHGTTTLKKRVFRNCDYVIASIHRKDFTNDQTPAQNAQMYINALQDKKVLILGHLGRSGVDFELDPVLEAARDLGKLVELNEASLTSSEKRDKSLLPCRHIAERCAELGVQVSFGSDSHVSAGIARYEGVKTLLEELDFPEELVACRSKEAFLAAARAALPDFAL</sequence>
<proteinExistence type="predicted"/>
<organism evidence="2 3">
    <name type="scientific">Paratractidigestivibacter faecalis</name>
    <dbReference type="NCBI Taxonomy" id="2292441"/>
    <lineage>
        <taxon>Bacteria</taxon>
        <taxon>Bacillati</taxon>
        <taxon>Actinomycetota</taxon>
        <taxon>Coriobacteriia</taxon>
        <taxon>Coriobacteriales</taxon>
        <taxon>Atopobiaceae</taxon>
        <taxon>Paratractidigestivibacter</taxon>
    </lineage>
</organism>
<feature type="domain" description="Polymerase/histidinol phosphatase N-terminal" evidence="1">
    <location>
        <begin position="6"/>
        <end position="84"/>
    </location>
</feature>
<keyword evidence="3" id="KW-1185">Reference proteome</keyword>